<dbReference type="EMBL" id="JAKOGI010001151">
    <property type="protein sequence ID" value="KAJ8427390.1"/>
    <property type="molecule type" value="Genomic_DNA"/>
</dbReference>
<protein>
    <submittedName>
        <fullName evidence="1">Uncharacterized protein</fullName>
    </submittedName>
</protein>
<proteinExistence type="predicted"/>
<keyword evidence="2" id="KW-1185">Reference proteome</keyword>
<evidence type="ECO:0000313" key="2">
    <source>
        <dbReference type="Proteomes" id="UP001153076"/>
    </source>
</evidence>
<sequence>MTHLVFCEGNISEFLCDTKKLSVDNPNLASEESLVGINGETEVDELRLLSLIMEYIYWYVGHNDNTKLDIDDNDSMVDDDYNEYGSYFDNEEVARIIRKKNKKIDKDHLTDLEALRDERVEFIGGGNAFDDVDVFESHYHNSDDANSPPGETNEDVMMNEEREKRKGQPYILGTRKGQQKMGYIWKWACCL</sequence>
<dbReference type="AlphaFoldDB" id="A0A9Q1GVI7"/>
<comment type="caution">
    <text evidence="1">The sequence shown here is derived from an EMBL/GenBank/DDBJ whole genome shotgun (WGS) entry which is preliminary data.</text>
</comment>
<accession>A0A9Q1GVI7</accession>
<evidence type="ECO:0000313" key="1">
    <source>
        <dbReference type="EMBL" id="KAJ8427390.1"/>
    </source>
</evidence>
<reference evidence="1" key="1">
    <citation type="submission" date="2022-04" db="EMBL/GenBank/DDBJ databases">
        <title>Carnegiea gigantea Genome sequencing and assembly v2.</title>
        <authorList>
            <person name="Copetti D."/>
            <person name="Sanderson M.J."/>
            <person name="Burquez A."/>
            <person name="Wojciechowski M.F."/>
        </authorList>
    </citation>
    <scope>NUCLEOTIDE SEQUENCE</scope>
    <source>
        <strain evidence="1">SGP5-SGP5p</strain>
        <tissue evidence="1">Aerial part</tissue>
    </source>
</reference>
<organism evidence="1 2">
    <name type="scientific">Carnegiea gigantea</name>
    <dbReference type="NCBI Taxonomy" id="171969"/>
    <lineage>
        <taxon>Eukaryota</taxon>
        <taxon>Viridiplantae</taxon>
        <taxon>Streptophyta</taxon>
        <taxon>Embryophyta</taxon>
        <taxon>Tracheophyta</taxon>
        <taxon>Spermatophyta</taxon>
        <taxon>Magnoliopsida</taxon>
        <taxon>eudicotyledons</taxon>
        <taxon>Gunneridae</taxon>
        <taxon>Pentapetalae</taxon>
        <taxon>Caryophyllales</taxon>
        <taxon>Cactineae</taxon>
        <taxon>Cactaceae</taxon>
        <taxon>Cactoideae</taxon>
        <taxon>Echinocereeae</taxon>
        <taxon>Carnegiea</taxon>
    </lineage>
</organism>
<dbReference type="Proteomes" id="UP001153076">
    <property type="component" value="Unassembled WGS sequence"/>
</dbReference>
<name>A0A9Q1GVI7_9CARY</name>
<gene>
    <name evidence="1" type="ORF">Cgig2_008806</name>
</gene>